<organism evidence="1 2">
    <name type="scientific">Amphritea atlantica</name>
    <dbReference type="NCBI Taxonomy" id="355243"/>
    <lineage>
        <taxon>Bacteria</taxon>
        <taxon>Pseudomonadati</taxon>
        <taxon>Pseudomonadota</taxon>
        <taxon>Gammaproteobacteria</taxon>
        <taxon>Oceanospirillales</taxon>
        <taxon>Oceanospirillaceae</taxon>
        <taxon>Amphritea</taxon>
    </lineage>
</organism>
<dbReference type="STRING" id="355243.SAMN03080615_02528"/>
<sequence>MGGPETLPCDESFKKIWSYFSGNESKPFLNVVFHFPGSLMKPKHTGLRTGRFSSKEQGFMIQVAVPEDIAETDDYIVSANFFLDSIEQALDLSKKRWEKHKIEFPFDKNIEIIKSARNEINLQ</sequence>
<name>A0A1H9IF23_9GAMM</name>
<dbReference type="Proteomes" id="UP000198749">
    <property type="component" value="Unassembled WGS sequence"/>
</dbReference>
<dbReference type="AlphaFoldDB" id="A0A1H9IF23"/>
<dbReference type="EMBL" id="FOGB01000007">
    <property type="protein sequence ID" value="SEQ73331.1"/>
    <property type="molecule type" value="Genomic_DNA"/>
</dbReference>
<reference evidence="2" key="1">
    <citation type="submission" date="2016-10" db="EMBL/GenBank/DDBJ databases">
        <authorList>
            <person name="Varghese N."/>
            <person name="Submissions S."/>
        </authorList>
    </citation>
    <scope>NUCLEOTIDE SEQUENCE [LARGE SCALE GENOMIC DNA]</scope>
    <source>
        <strain evidence="2">DSM 18887</strain>
    </source>
</reference>
<keyword evidence="2" id="KW-1185">Reference proteome</keyword>
<evidence type="ECO:0000313" key="2">
    <source>
        <dbReference type="Proteomes" id="UP000198749"/>
    </source>
</evidence>
<evidence type="ECO:0000313" key="1">
    <source>
        <dbReference type="EMBL" id="SEQ73331.1"/>
    </source>
</evidence>
<gene>
    <name evidence="1" type="ORF">SAMN03080615_02528</name>
</gene>
<protein>
    <submittedName>
        <fullName evidence="1">Uncharacterized protein</fullName>
    </submittedName>
</protein>
<accession>A0A1H9IF23</accession>
<proteinExistence type="predicted"/>